<comment type="caution">
    <text evidence="3">The sequence shown here is derived from an EMBL/GenBank/DDBJ whole genome shotgun (WGS) entry which is preliminary data.</text>
</comment>
<evidence type="ECO:0000256" key="1">
    <source>
        <dbReference type="SAM" id="MobiDB-lite"/>
    </source>
</evidence>
<dbReference type="PANTHER" id="PTHR33164">
    <property type="entry name" value="TRANSCRIPTIONAL REGULATOR, MARR FAMILY"/>
    <property type="match status" value="1"/>
</dbReference>
<dbReference type="PRINTS" id="PR00598">
    <property type="entry name" value="HTHMARR"/>
</dbReference>
<evidence type="ECO:0000313" key="4">
    <source>
        <dbReference type="Proteomes" id="UP000286050"/>
    </source>
</evidence>
<evidence type="ECO:0000313" key="3">
    <source>
        <dbReference type="EMBL" id="RHD54588.1"/>
    </source>
</evidence>
<dbReference type="SMART" id="SM00347">
    <property type="entry name" value="HTH_MARR"/>
    <property type="match status" value="1"/>
</dbReference>
<dbReference type="Proteomes" id="UP000286050">
    <property type="component" value="Unassembled WGS sequence"/>
</dbReference>
<organism evidence="3 4">
    <name type="scientific">Collinsella intestinalis</name>
    <dbReference type="NCBI Taxonomy" id="147207"/>
    <lineage>
        <taxon>Bacteria</taxon>
        <taxon>Bacillati</taxon>
        <taxon>Actinomycetota</taxon>
        <taxon>Coriobacteriia</taxon>
        <taxon>Coriobacteriales</taxon>
        <taxon>Coriobacteriaceae</taxon>
        <taxon>Collinsella</taxon>
    </lineage>
</organism>
<proteinExistence type="predicted"/>
<dbReference type="Pfam" id="PF12802">
    <property type="entry name" value="MarR_2"/>
    <property type="match status" value="1"/>
</dbReference>
<feature type="region of interest" description="Disordered" evidence="1">
    <location>
        <begin position="139"/>
        <end position="160"/>
    </location>
</feature>
<feature type="domain" description="HTH marR-type" evidence="2">
    <location>
        <begin position="1"/>
        <end position="134"/>
    </location>
</feature>
<dbReference type="InterPro" id="IPR000835">
    <property type="entry name" value="HTH_MarR-typ"/>
</dbReference>
<gene>
    <name evidence="3" type="ORF">DW787_07415</name>
</gene>
<dbReference type="GO" id="GO:0006950">
    <property type="term" value="P:response to stress"/>
    <property type="evidence" value="ECO:0007669"/>
    <property type="project" value="TreeGrafter"/>
</dbReference>
<evidence type="ECO:0000259" key="2">
    <source>
        <dbReference type="PROSITE" id="PS50995"/>
    </source>
</evidence>
<dbReference type="AlphaFoldDB" id="A0A414FUM6"/>
<dbReference type="Gene3D" id="1.10.10.10">
    <property type="entry name" value="Winged helix-like DNA-binding domain superfamily/Winged helix DNA-binding domain"/>
    <property type="match status" value="1"/>
</dbReference>
<reference evidence="3 4" key="1">
    <citation type="submission" date="2018-08" db="EMBL/GenBank/DDBJ databases">
        <title>A genome reference for cultivated species of the human gut microbiota.</title>
        <authorList>
            <person name="Zou Y."/>
            <person name="Xue W."/>
            <person name="Luo G."/>
        </authorList>
    </citation>
    <scope>NUCLEOTIDE SEQUENCE [LARGE SCALE GENOMIC DNA]</scope>
    <source>
        <strain evidence="3 4">AM30-5LB</strain>
    </source>
</reference>
<name>A0A414FUM6_9ACTN</name>
<sequence length="160" mass="17373">MNYEEAARKLIVYSGGLAKGSLGTARAASVGEGPVLQYLVDNREPMNPSVLADTLGYTRPRMTRILDALVAKGHVERSNDPDDRRKVIVMATEEGKCHVESSSGNGVAAVASQLSALGDQNVIELLNVLEKAYSITYDREPEINRSGKGSKRRRRKDAGE</sequence>
<dbReference type="GO" id="GO:0003700">
    <property type="term" value="F:DNA-binding transcription factor activity"/>
    <property type="evidence" value="ECO:0007669"/>
    <property type="project" value="InterPro"/>
</dbReference>
<dbReference type="PANTHER" id="PTHR33164:SF43">
    <property type="entry name" value="HTH-TYPE TRANSCRIPTIONAL REPRESSOR YETL"/>
    <property type="match status" value="1"/>
</dbReference>
<dbReference type="EMBL" id="QSJI01000008">
    <property type="protein sequence ID" value="RHD54588.1"/>
    <property type="molecule type" value="Genomic_DNA"/>
</dbReference>
<dbReference type="InterPro" id="IPR036388">
    <property type="entry name" value="WH-like_DNA-bd_sf"/>
</dbReference>
<dbReference type="RefSeq" id="WP_118272298.1">
    <property type="nucleotide sequence ID" value="NZ_JAQCXU010000011.1"/>
</dbReference>
<accession>A0A414FUM6</accession>
<dbReference type="SUPFAM" id="SSF46785">
    <property type="entry name" value="Winged helix' DNA-binding domain"/>
    <property type="match status" value="1"/>
</dbReference>
<dbReference type="PROSITE" id="PS50995">
    <property type="entry name" value="HTH_MARR_2"/>
    <property type="match status" value="1"/>
</dbReference>
<feature type="compositionally biased region" description="Basic residues" evidence="1">
    <location>
        <begin position="148"/>
        <end position="160"/>
    </location>
</feature>
<dbReference type="InterPro" id="IPR036390">
    <property type="entry name" value="WH_DNA-bd_sf"/>
</dbReference>
<protein>
    <submittedName>
        <fullName evidence="3">MarR family transcriptional regulator</fullName>
    </submittedName>
</protein>
<dbReference type="InterPro" id="IPR039422">
    <property type="entry name" value="MarR/SlyA-like"/>
</dbReference>